<evidence type="ECO:0000313" key="2">
    <source>
        <dbReference type="Proteomes" id="UP000017746"/>
    </source>
</evidence>
<dbReference type="EMBL" id="CP006272">
    <property type="protein sequence ID" value="AGZ38783.1"/>
    <property type="molecule type" value="Genomic_DNA"/>
</dbReference>
<protein>
    <submittedName>
        <fullName evidence="1">Uncharacterized protein</fullName>
    </submittedName>
</protein>
<dbReference type="RefSeq" id="WP_023357726.1">
    <property type="nucleotide sequence ID" value="NC_022657.1"/>
</dbReference>
<keyword evidence="2" id="KW-1185">Reference proteome</keyword>
<dbReference type="KEGG" id="afs:AFR_02470"/>
<reference evidence="1 2" key="1">
    <citation type="journal article" date="2014" name="J. Biotechnol.">
        <title>Complete genome sequence of the actinobacterium Actinoplanes friuliensis HAG 010964, producer of the lipopeptide antibiotic friulimycin.</title>
        <authorList>
            <person name="Ruckert C."/>
            <person name="Szczepanowski R."/>
            <person name="Albersmeier A."/>
            <person name="Goesmann A."/>
            <person name="Fischer N."/>
            <person name="Steinkamper A."/>
            <person name="Puhler A."/>
            <person name="Biener R."/>
            <person name="Schwartz D."/>
            <person name="Kalinowski J."/>
        </authorList>
    </citation>
    <scope>NUCLEOTIDE SEQUENCE [LARGE SCALE GENOMIC DNA]</scope>
    <source>
        <strain evidence="1 2">DSM 7358</strain>
    </source>
</reference>
<name>U5VP90_9ACTN</name>
<gene>
    <name evidence="1" type="ORF">AFR_02470</name>
</gene>
<accession>U5VP90</accession>
<evidence type="ECO:0000313" key="1">
    <source>
        <dbReference type="EMBL" id="AGZ38783.1"/>
    </source>
</evidence>
<dbReference type="PATRIC" id="fig|1246995.3.peg.499"/>
<dbReference type="HOGENOM" id="CLU_908552_0_0_11"/>
<dbReference type="STRING" id="1246995.AFR_02470"/>
<dbReference type="AlphaFoldDB" id="U5VP90"/>
<proteinExistence type="predicted"/>
<dbReference type="OrthoDB" id="275232at2"/>
<organism evidence="1 2">
    <name type="scientific">Actinoplanes friuliensis DSM 7358</name>
    <dbReference type="NCBI Taxonomy" id="1246995"/>
    <lineage>
        <taxon>Bacteria</taxon>
        <taxon>Bacillati</taxon>
        <taxon>Actinomycetota</taxon>
        <taxon>Actinomycetes</taxon>
        <taxon>Micromonosporales</taxon>
        <taxon>Micromonosporaceae</taxon>
        <taxon>Actinoplanes</taxon>
    </lineage>
</organism>
<dbReference type="Proteomes" id="UP000017746">
    <property type="component" value="Chromosome"/>
</dbReference>
<sequence>MTGPLAGLPAPAQLHLLLLRAAGRITDAELTDLRLRLAEGRFGECAARLAGRFPTTADEIDVLRACAPPGTPMPRPADGPVDAAPGTPFIAVPPATLQLAGEVIPPLLDVTGDAEATDAYDAVVLEALDLKETVGVWRCWRISVDAAGTASAARIYVVEIDVAPADLPLITADVQRALLDAGDRISQIEVYRPGLPLPSYQWAARAHAALIWASYPTPDIRFAVDRPTGTEERLSPDEQAAASDYLRSAAVMATDPAQQAALFTDGWWVWPDSVVSQVEQHGVLTDPDLLAHLRAIAYTGWDIDAVAVHRAMAALQRAGSDRGPR</sequence>